<evidence type="ECO:0000256" key="9">
    <source>
        <dbReference type="SAM" id="Phobius"/>
    </source>
</evidence>
<dbReference type="Pfam" id="PF10267">
    <property type="entry name" value="Tmemb_cc2"/>
    <property type="match status" value="1"/>
</dbReference>
<evidence type="ECO:0000256" key="3">
    <source>
        <dbReference type="ARBA" id="ARBA00022692"/>
    </source>
</evidence>
<feature type="compositionally biased region" description="Basic and acidic residues" evidence="8">
    <location>
        <begin position="1"/>
        <end position="10"/>
    </location>
</feature>
<feature type="coiled-coil region" evidence="7">
    <location>
        <begin position="303"/>
        <end position="355"/>
    </location>
</feature>
<keyword evidence="6 9" id="KW-0472">Membrane</keyword>
<dbReference type="PANTHER" id="PTHR17613">
    <property type="entry name" value="CEREBRAL PROTEIN-11-RELATED"/>
    <property type="match status" value="1"/>
</dbReference>
<evidence type="ECO:0008006" key="12">
    <source>
        <dbReference type="Google" id="ProtNLM"/>
    </source>
</evidence>
<dbReference type="EMBL" id="JAVHJS010000013">
    <property type="protein sequence ID" value="KAK2838316.1"/>
    <property type="molecule type" value="Genomic_DNA"/>
</dbReference>
<dbReference type="PANTHER" id="PTHR17613:SF8">
    <property type="entry name" value="TRANSMEMBRANE AND COILED-COIL DOMAIN PROTEIN 3"/>
    <property type="match status" value="1"/>
</dbReference>
<evidence type="ECO:0000256" key="7">
    <source>
        <dbReference type="SAM" id="Coils"/>
    </source>
</evidence>
<gene>
    <name evidence="10" type="ORF">Q7C36_013130</name>
</gene>
<dbReference type="GO" id="GO:0016020">
    <property type="term" value="C:membrane"/>
    <property type="evidence" value="ECO:0007669"/>
    <property type="project" value="UniProtKB-SubCell"/>
</dbReference>
<feature type="compositionally biased region" description="Polar residues" evidence="8">
    <location>
        <begin position="250"/>
        <end position="262"/>
    </location>
</feature>
<comment type="subcellular location">
    <subcellularLocation>
        <location evidence="1">Membrane</location>
    </subcellularLocation>
</comment>
<keyword evidence="4 9" id="KW-1133">Transmembrane helix</keyword>
<dbReference type="InterPro" id="IPR019394">
    <property type="entry name" value="TEX28/TMCC"/>
</dbReference>
<evidence type="ECO:0000313" key="10">
    <source>
        <dbReference type="EMBL" id="KAK2838316.1"/>
    </source>
</evidence>
<feature type="region of interest" description="Disordered" evidence="8">
    <location>
        <begin position="1"/>
        <end position="29"/>
    </location>
</feature>
<organism evidence="10 11">
    <name type="scientific">Tachysurus vachellii</name>
    <name type="common">Darkbarbel catfish</name>
    <name type="synonym">Pelteobagrus vachellii</name>
    <dbReference type="NCBI Taxonomy" id="175792"/>
    <lineage>
        <taxon>Eukaryota</taxon>
        <taxon>Metazoa</taxon>
        <taxon>Chordata</taxon>
        <taxon>Craniata</taxon>
        <taxon>Vertebrata</taxon>
        <taxon>Euteleostomi</taxon>
        <taxon>Actinopterygii</taxon>
        <taxon>Neopterygii</taxon>
        <taxon>Teleostei</taxon>
        <taxon>Ostariophysi</taxon>
        <taxon>Siluriformes</taxon>
        <taxon>Bagridae</taxon>
        <taxon>Tachysurus</taxon>
    </lineage>
</organism>
<evidence type="ECO:0000256" key="2">
    <source>
        <dbReference type="ARBA" id="ARBA00008108"/>
    </source>
</evidence>
<comment type="similarity">
    <text evidence="2">Belongs to the TEX28 family.</text>
</comment>
<evidence type="ECO:0000256" key="6">
    <source>
        <dbReference type="ARBA" id="ARBA00023136"/>
    </source>
</evidence>
<accession>A0AA88MKQ9</accession>
<dbReference type="Proteomes" id="UP001187315">
    <property type="component" value="Unassembled WGS sequence"/>
</dbReference>
<reference evidence="10" key="1">
    <citation type="submission" date="2023-08" db="EMBL/GenBank/DDBJ databases">
        <title>Pelteobagrus vachellii genome.</title>
        <authorList>
            <person name="Liu H."/>
        </authorList>
    </citation>
    <scope>NUCLEOTIDE SEQUENCE</scope>
    <source>
        <strain evidence="10">PRFRI_2022a</strain>
        <tissue evidence="10">Muscle</tissue>
    </source>
</reference>
<evidence type="ECO:0000256" key="1">
    <source>
        <dbReference type="ARBA" id="ARBA00004370"/>
    </source>
</evidence>
<dbReference type="AlphaFoldDB" id="A0AA88MKQ9"/>
<evidence type="ECO:0000256" key="8">
    <source>
        <dbReference type="SAM" id="MobiDB-lite"/>
    </source>
</evidence>
<keyword evidence="11" id="KW-1185">Reference proteome</keyword>
<feature type="transmembrane region" description="Helical" evidence="9">
    <location>
        <begin position="428"/>
        <end position="446"/>
    </location>
</feature>
<comment type="caution">
    <text evidence="10">The sequence shown here is derived from an EMBL/GenBank/DDBJ whole genome shotgun (WGS) entry which is preliminary data.</text>
</comment>
<proteinExistence type="inferred from homology"/>
<feature type="region of interest" description="Disordered" evidence="8">
    <location>
        <begin position="135"/>
        <end position="177"/>
    </location>
</feature>
<feature type="transmembrane region" description="Helical" evidence="9">
    <location>
        <begin position="393"/>
        <end position="416"/>
    </location>
</feature>
<keyword evidence="5 7" id="KW-0175">Coiled coil</keyword>
<evidence type="ECO:0000256" key="4">
    <source>
        <dbReference type="ARBA" id="ARBA00022989"/>
    </source>
</evidence>
<dbReference type="GO" id="GO:0012505">
    <property type="term" value="C:endomembrane system"/>
    <property type="evidence" value="ECO:0007669"/>
    <property type="project" value="TreeGrafter"/>
</dbReference>
<feature type="compositionally biased region" description="Low complexity" evidence="8">
    <location>
        <begin position="136"/>
        <end position="147"/>
    </location>
</feature>
<sequence length="465" mass="52752">MRSNVQERVKLSVSPSVQKTKENSRLQKPRHTMDDEGYVLSIPVPIMRHGGSDSNLYSSTDLQQKILKAKEQLRVERMEQDDNVAEFLKLVNMADKQQVGRIRQVFEKKNQKTVHNINQLQKKLEQYYKRMKESENINNNNGASKNSSPKDAAKDQLKDVPKDTSKEVSSSGRHHCLDRLKPSAATVLLTPPSFFNKPREFANLIRNKFGSADNITQLKTSLDEGGGRMLSGSATVVGQAKFHSDDDECSTGTSASADSNGNPAVHKHDHSIDMMLEELQEIRQSQFQFAEDMNHLKENINGDSFLTQRLEDERDRVERLEEQLNDLVELHQHEMVNLKQELASIEEKVAYQANERARDLQEVLESCNSRLCKLEQQVQLVQVEAEVVFGRKLLVKIINVLLAVITLLLVCVSTVMRCIKAGVQSRTQLLVTVFSTVLIALVWRSYESLNTKTELHLHSHTNTAL</sequence>
<feature type="region of interest" description="Disordered" evidence="8">
    <location>
        <begin position="245"/>
        <end position="267"/>
    </location>
</feature>
<feature type="compositionally biased region" description="Basic and acidic residues" evidence="8">
    <location>
        <begin position="151"/>
        <end position="166"/>
    </location>
</feature>
<keyword evidence="3 9" id="KW-0812">Transmembrane</keyword>
<evidence type="ECO:0000256" key="5">
    <source>
        <dbReference type="ARBA" id="ARBA00023054"/>
    </source>
</evidence>
<evidence type="ECO:0000313" key="11">
    <source>
        <dbReference type="Proteomes" id="UP001187315"/>
    </source>
</evidence>
<name>A0AA88MKQ9_TACVA</name>
<protein>
    <recommendedName>
        <fullName evidence="12">Transmembrane and coiled-coil domain family 3</fullName>
    </recommendedName>
</protein>